<name>A0ABR5DSR9_9HYPH</name>
<organism evidence="1 2">
    <name type="scientific">Devosia psychrophila</name>
    <dbReference type="NCBI Taxonomy" id="728005"/>
    <lineage>
        <taxon>Bacteria</taxon>
        <taxon>Pseudomonadati</taxon>
        <taxon>Pseudomonadota</taxon>
        <taxon>Alphaproteobacteria</taxon>
        <taxon>Hyphomicrobiales</taxon>
        <taxon>Devosiaceae</taxon>
        <taxon>Devosia</taxon>
    </lineage>
</organism>
<evidence type="ECO:0000313" key="1">
    <source>
        <dbReference type="EMBL" id="KKC31062.1"/>
    </source>
</evidence>
<gene>
    <name evidence="1" type="ORF">WH91_21590</name>
</gene>
<evidence type="ECO:0000313" key="2">
    <source>
        <dbReference type="Proteomes" id="UP000033519"/>
    </source>
</evidence>
<evidence type="ECO:0008006" key="3">
    <source>
        <dbReference type="Google" id="ProtNLM"/>
    </source>
</evidence>
<sequence length="180" mass="19710">MSRPTLIVPGLHGSGAGHWQHWWQQDQSQAVLVEQADWSNPDETRWTQALERAIVARPGSLIVAHSLGAILVAKLARSRVSSMIAGALLVAPADISRTSARHQRTYEFGTMPQDVLPFPSIVVASHNDPYMPFAKIQILAHAWGSRLHDLGHVGHINIQSGFGRWSNGYLLASGVGHQLH</sequence>
<reference evidence="1 2" key="1">
    <citation type="submission" date="2015-03" db="EMBL/GenBank/DDBJ databases">
        <authorList>
            <person name="Lepp D."/>
            <person name="Hassan Y.I."/>
            <person name="Li X.-Z."/>
            <person name="Zhou T."/>
        </authorList>
    </citation>
    <scope>NUCLEOTIDE SEQUENCE [LARGE SCALE GENOMIC DNA]</scope>
    <source>
        <strain evidence="1 2">Cr7-05</strain>
    </source>
</reference>
<dbReference type="PANTHER" id="PTHR15394:SF3">
    <property type="entry name" value="SERINE HYDROLASE RBBP9"/>
    <property type="match status" value="1"/>
</dbReference>
<dbReference type="InterPro" id="IPR010662">
    <property type="entry name" value="RBBP9/YdeN"/>
</dbReference>
<proteinExistence type="predicted"/>
<dbReference type="InterPro" id="IPR029058">
    <property type="entry name" value="AB_hydrolase_fold"/>
</dbReference>
<dbReference type="PANTHER" id="PTHR15394">
    <property type="entry name" value="SERINE HYDROLASE RBBP9"/>
    <property type="match status" value="1"/>
</dbReference>
<dbReference type="Pfam" id="PF06821">
    <property type="entry name" value="Ser_hydrolase"/>
    <property type="match status" value="1"/>
</dbReference>
<dbReference type="RefSeq" id="WP_046173061.1">
    <property type="nucleotide sequence ID" value="NZ_FOMB01000023.1"/>
</dbReference>
<dbReference type="EMBL" id="LAPV01000235">
    <property type="protein sequence ID" value="KKC31062.1"/>
    <property type="molecule type" value="Genomic_DNA"/>
</dbReference>
<accession>A0ABR5DSR9</accession>
<comment type="caution">
    <text evidence="1">The sequence shown here is derived from an EMBL/GenBank/DDBJ whole genome shotgun (WGS) entry which is preliminary data.</text>
</comment>
<keyword evidence="2" id="KW-1185">Reference proteome</keyword>
<dbReference type="Gene3D" id="3.40.50.1820">
    <property type="entry name" value="alpha/beta hydrolase"/>
    <property type="match status" value="1"/>
</dbReference>
<protein>
    <recommendedName>
        <fullName evidence="3">Alpha/beta hydrolase</fullName>
    </recommendedName>
</protein>
<dbReference type="Proteomes" id="UP000033519">
    <property type="component" value="Unassembled WGS sequence"/>
</dbReference>
<dbReference type="SUPFAM" id="SSF53474">
    <property type="entry name" value="alpha/beta-Hydrolases"/>
    <property type="match status" value="1"/>
</dbReference>